<keyword evidence="3 5" id="KW-0808">Transferase</keyword>
<evidence type="ECO:0000256" key="4">
    <source>
        <dbReference type="ARBA" id="ARBA00022786"/>
    </source>
</evidence>
<dbReference type="GO" id="GO:0061630">
    <property type="term" value="F:ubiquitin protein ligase activity"/>
    <property type="evidence" value="ECO:0007669"/>
    <property type="project" value="UniProtKB-UniRule"/>
</dbReference>
<proteinExistence type="predicted"/>
<dbReference type="EC" id="2.3.2.27" evidence="5"/>
<sequence>MANIEIPEYFVCPISLDIMKDPVTTLSGITYDRGSIERWLFNNTKYTCPVTMQPLTGDKPDILTPNHTLSRLIKSWSSVNCGPELYLSPLHINNLIGNLQDGPDPKTIIKTLQKLEALAAESHQNKAIIGESDLTHSLISFIISCYEKKSTQGLEEALSIFYLVGGPACKLRADSSTRNEEAVIESLLWVLGDRDCAILKSNAAYMLRAVIGRANPSVLDRLKPDFFKTVLSNLRPENLISHQGMISLLNILLDTCPWGKNRAVMVGLGAVFDLVEVEIRSGCEKKTTELVLAILCHLCSCADGRAQLVGHAAGVAVVTRRILSVSSTVDDSAIFILWLVSRYSGTSSVIEEMLKVGTVDKLCMVMQSNCTGHLKAKAKEILRAHVDVWRGSGLVMKLIR</sequence>
<keyword evidence="8" id="KW-1185">Reference proteome</keyword>
<accession>A0ABD3CFN3</accession>
<dbReference type="SMART" id="SM00504">
    <property type="entry name" value="Ubox"/>
    <property type="match status" value="1"/>
</dbReference>
<dbReference type="Gene3D" id="1.25.10.10">
    <property type="entry name" value="Leucine-rich Repeat Variant"/>
    <property type="match status" value="1"/>
</dbReference>
<comment type="pathway">
    <text evidence="2 5">Protein modification; protein ubiquitination.</text>
</comment>
<evidence type="ECO:0000259" key="6">
    <source>
        <dbReference type="PROSITE" id="PS51698"/>
    </source>
</evidence>
<dbReference type="InterPro" id="IPR003613">
    <property type="entry name" value="Ubox_domain"/>
</dbReference>
<dbReference type="InterPro" id="IPR016024">
    <property type="entry name" value="ARM-type_fold"/>
</dbReference>
<dbReference type="Pfam" id="PF04564">
    <property type="entry name" value="U-box"/>
    <property type="match status" value="1"/>
</dbReference>
<dbReference type="Gene3D" id="3.30.40.10">
    <property type="entry name" value="Zinc/RING finger domain, C3HC4 (zinc finger)"/>
    <property type="match status" value="1"/>
</dbReference>
<name>A0ABD3CFN3_9LAMI</name>
<dbReference type="Proteomes" id="UP001632038">
    <property type="component" value="Unassembled WGS sequence"/>
</dbReference>
<evidence type="ECO:0000256" key="5">
    <source>
        <dbReference type="RuleBase" id="RU369093"/>
    </source>
</evidence>
<dbReference type="InterPro" id="IPR045210">
    <property type="entry name" value="RING-Ubox_PUB"/>
</dbReference>
<reference evidence="8" key="1">
    <citation type="journal article" date="2024" name="IScience">
        <title>Strigolactones Initiate the Formation of Haustorium-like Structures in Castilleja.</title>
        <authorList>
            <person name="Buerger M."/>
            <person name="Peterson D."/>
            <person name="Chory J."/>
        </authorList>
    </citation>
    <scope>NUCLEOTIDE SEQUENCE [LARGE SCALE GENOMIC DNA]</scope>
</reference>
<evidence type="ECO:0000313" key="8">
    <source>
        <dbReference type="Proteomes" id="UP001632038"/>
    </source>
</evidence>
<protein>
    <recommendedName>
        <fullName evidence="5 6">U-box domain-containing protein</fullName>
        <ecNumber evidence="5">2.3.2.27</ecNumber>
    </recommendedName>
    <alternativeName>
        <fullName evidence="5">RING-type E3 ubiquitin transferase PUB</fullName>
    </alternativeName>
</protein>
<dbReference type="Pfam" id="PF25598">
    <property type="entry name" value="ARM_PUB"/>
    <property type="match status" value="1"/>
</dbReference>
<dbReference type="CDD" id="cd16664">
    <property type="entry name" value="RING-Ubox_PUB"/>
    <property type="match status" value="1"/>
</dbReference>
<organism evidence="7 8">
    <name type="scientific">Castilleja foliolosa</name>
    <dbReference type="NCBI Taxonomy" id="1961234"/>
    <lineage>
        <taxon>Eukaryota</taxon>
        <taxon>Viridiplantae</taxon>
        <taxon>Streptophyta</taxon>
        <taxon>Embryophyta</taxon>
        <taxon>Tracheophyta</taxon>
        <taxon>Spermatophyta</taxon>
        <taxon>Magnoliopsida</taxon>
        <taxon>eudicotyledons</taxon>
        <taxon>Gunneridae</taxon>
        <taxon>Pentapetalae</taxon>
        <taxon>asterids</taxon>
        <taxon>lamiids</taxon>
        <taxon>Lamiales</taxon>
        <taxon>Orobanchaceae</taxon>
        <taxon>Pedicularideae</taxon>
        <taxon>Castillejinae</taxon>
        <taxon>Castilleja</taxon>
    </lineage>
</organism>
<keyword evidence="4 5" id="KW-0833">Ubl conjugation pathway</keyword>
<gene>
    <name evidence="7" type="ORF">CASFOL_027187</name>
</gene>
<dbReference type="InterPro" id="IPR058678">
    <property type="entry name" value="ARM_PUB"/>
</dbReference>
<evidence type="ECO:0000256" key="3">
    <source>
        <dbReference type="ARBA" id="ARBA00022679"/>
    </source>
</evidence>
<evidence type="ECO:0000313" key="7">
    <source>
        <dbReference type="EMBL" id="KAL3628141.1"/>
    </source>
</evidence>
<dbReference type="SUPFAM" id="SSF48371">
    <property type="entry name" value="ARM repeat"/>
    <property type="match status" value="1"/>
</dbReference>
<dbReference type="InterPro" id="IPR045185">
    <property type="entry name" value="PUB22/23/24-like"/>
</dbReference>
<dbReference type="PANTHER" id="PTHR22849">
    <property type="entry name" value="WDSAM1 PROTEIN"/>
    <property type="match status" value="1"/>
</dbReference>
<dbReference type="EMBL" id="JAVIJP010000036">
    <property type="protein sequence ID" value="KAL3628141.1"/>
    <property type="molecule type" value="Genomic_DNA"/>
</dbReference>
<dbReference type="PROSITE" id="PS51698">
    <property type="entry name" value="U_BOX"/>
    <property type="match status" value="1"/>
</dbReference>
<dbReference type="GO" id="GO:0016567">
    <property type="term" value="P:protein ubiquitination"/>
    <property type="evidence" value="ECO:0007669"/>
    <property type="project" value="UniProtKB-UniRule"/>
</dbReference>
<dbReference type="SUPFAM" id="SSF57850">
    <property type="entry name" value="RING/U-box"/>
    <property type="match status" value="1"/>
</dbReference>
<dbReference type="InterPro" id="IPR013083">
    <property type="entry name" value="Znf_RING/FYVE/PHD"/>
</dbReference>
<dbReference type="AlphaFoldDB" id="A0ABD3CFN3"/>
<evidence type="ECO:0000256" key="2">
    <source>
        <dbReference type="ARBA" id="ARBA00004906"/>
    </source>
</evidence>
<comment type="catalytic activity">
    <reaction evidence="1 5">
        <text>S-ubiquitinyl-[E2 ubiquitin-conjugating enzyme]-L-cysteine + [acceptor protein]-L-lysine = [E2 ubiquitin-conjugating enzyme]-L-cysteine + N(6)-ubiquitinyl-[acceptor protein]-L-lysine.</text>
        <dbReference type="EC" id="2.3.2.27"/>
    </reaction>
</comment>
<feature type="domain" description="U-box" evidence="6">
    <location>
        <begin position="5"/>
        <end position="83"/>
    </location>
</feature>
<comment type="function">
    <text evidence="5">Functions as an E3 ubiquitin ligase.</text>
</comment>
<dbReference type="PANTHER" id="PTHR22849:SF24">
    <property type="entry name" value="E3 UBIQUITIN-PROTEIN LIGASE PUB24"/>
    <property type="match status" value="1"/>
</dbReference>
<dbReference type="InterPro" id="IPR011989">
    <property type="entry name" value="ARM-like"/>
</dbReference>
<comment type="caution">
    <text evidence="7">The sequence shown here is derived from an EMBL/GenBank/DDBJ whole genome shotgun (WGS) entry which is preliminary data.</text>
</comment>
<evidence type="ECO:0000256" key="1">
    <source>
        <dbReference type="ARBA" id="ARBA00000900"/>
    </source>
</evidence>